<reference evidence="1" key="1">
    <citation type="submission" date="2018-05" db="EMBL/GenBank/DDBJ databases">
        <authorList>
            <person name="Lanie J.A."/>
            <person name="Ng W.-L."/>
            <person name="Kazmierczak K.M."/>
            <person name="Andrzejewski T.M."/>
            <person name="Davidsen T.M."/>
            <person name="Wayne K.J."/>
            <person name="Tettelin H."/>
            <person name="Glass J.I."/>
            <person name="Rusch D."/>
            <person name="Podicherti R."/>
            <person name="Tsui H.-C.T."/>
            <person name="Winkler M.E."/>
        </authorList>
    </citation>
    <scope>NUCLEOTIDE SEQUENCE</scope>
</reference>
<name>A0A381ZMY4_9ZZZZ</name>
<proteinExistence type="predicted"/>
<gene>
    <name evidence="1" type="ORF">METZ01_LOCUS143423</name>
</gene>
<evidence type="ECO:0000313" key="1">
    <source>
        <dbReference type="EMBL" id="SVA90569.1"/>
    </source>
</evidence>
<sequence>MIFYNHNNSLNTHIYYSLPCVLMLQVTIKIEKFTITNLVKFKTTGIIRNIYGFVMLNQIKFTYKNNK</sequence>
<organism evidence="1">
    <name type="scientific">marine metagenome</name>
    <dbReference type="NCBI Taxonomy" id="408172"/>
    <lineage>
        <taxon>unclassified sequences</taxon>
        <taxon>metagenomes</taxon>
        <taxon>ecological metagenomes</taxon>
    </lineage>
</organism>
<protein>
    <submittedName>
        <fullName evidence="1">Uncharacterized protein</fullName>
    </submittedName>
</protein>
<dbReference type="AlphaFoldDB" id="A0A381ZMY4"/>
<accession>A0A381ZMY4</accession>
<dbReference type="EMBL" id="UINC01021946">
    <property type="protein sequence ID" value="SVA90569.1"/>
    <property type="molecule type" value="Genomic_DNA"/>
</dbReference>